<feature type="region of interest" description="Disordered" evidence="1">
    <location>
        <begin position="63"/>
        <end position="101"/>
    </location>
</feature>
<dbReference type="STRING" id="1051890.A0A3N4LEL7"/>
<dbReference type="OrthoDB" id="5369511at2759"/>
<reference evidence="2 3" key="1">
    <citation type="journal article" date="2018" name="Nat. Ecol. Evol.">
        <title>Pezizomycetes genomes reveal the molecular basis of ectomycorrhizal truffle lifestyle.</title>
        <authorList>
            <person name="Murat C."/>
            <person name="Payen T."/>
            <person name="Noel B."/>
            <person name="Kuo A."/>
            <person name="Morin E."/>
            <person name="Chen J."/>
            <person name="Kohler A."/>
            <person name="Krizsan K."/>
            <person name="Balestrini R."/>
            <person name="Da Silva C."/>
            <person name="Montanini B."/>
            <person name="Hainaut M."/>
            <person name="Levati E."/>
            <person name="Barry K.W."/>
            <person name="Belfiori B."/>
            <person name="Cichocki N."/>
            <person name="Clum A."/>
            <person name="Dockter R.B."/>
            <person name="Fauchery L."/>
            <person name="Guy J."/>
            <person name="Iotti M."/>
            <person name="Le Tacon F."/>
            <person name="Lindquist E.A."/>
            <person name="Lipzen A."/>
            <person name="Malagnac F."/>
            <person name="Mello A."/>
            <person name="Molinier V."/>
            <person name="Miyauchi S."/>
            <person name="Poulain J."/>
            <person name="Riccioni C."/>
            <person name="Rubini A."/>
            <person name="Sitrit Y."/>
            <person name="Splivallo R."/>
            <person name="Traeger S."/>
            <person name="Wang M."/>
            <person name="Zifcakova L."/>
            <person name="Wipf D."/>
            <person name="Zambonelli A."/>
            <person name="Paolocci F."/>
            <person name="Nowrousian M."/>
            <person name="Ottonello S."/>
            <person name="Baldrian P."/>
            <person name="Spatafora J.W."/>
            <person name="Henrissat B."/>
            <person name="Nagy L.G."/>
            <person name="Aury J.M."/>
            <person name="Wincker P."/>
            <person name="Grigoriev I.V."/>
            <person name="Bonfante P."/>
            <person name="Martin F.M."/>
        </authorList>
    </citation>
    <scope>NUCLEOTIDE SEQUENCE [LARGE SCALE GENOMIC DNA]</scope>
    <source>
        <strain evidence="2 3">ATCC MYA-4762</strain>
    </source>
</reference>
<protein>
    <submittedName>
        <fullName evidence="2">Uncharacterized protein</fullName>
    </submittedName>
</protein>
<proteinExistence type="predicted"/>
<evidence type="ECO:0000313" key="2">
    <source>
        <dbReference type="EMBL" id="RPB21334.1"/>
    </source>
</evidence>
<evidence type="ECO:0000256" key="1">
    <source>
        <dbReference type="SAM" id="MobiDB-lite"/>
    </source>
</evidence>
<organism evidence="2 3">
    <name type="scientific">Terfezia boudieri ATCC MYA-4762</name>
    <dbReference type="NCBI Taxonomy" id="1051890"/>
    <lineage>
        <taxon>Eukaryota</taxon>
        <taxon>Fungi</taxon>
        <taxon>Dikarya</taxon>
        <taxon>Ascomycota</taxon>
        <taxon>Pezizomycotina</taxon>
        <taxon>Pezizomycetes</taxon>
        <taxon>Pezizales</taxon>
        <taxon>Pezizaceae</taxon>
        <taxon>Terfezia</taxon>
    </lineage>
</organism>
<feature type="compositionally biased region" description="Polar residues" evidence="1">
    <location>
        <begin position="63"/>
        <end position="73"/>
    </location>
</feature>
<dbReference type="AlphaFoldDB" id="A0A3N4LEL7"/>
<accession>A0A3N4LEL7</accession>
<sequence length="407" mass="45909">MAAVKGHRYNMNRTWHATTLQREYNNMYNQIQNVANFPYIPTTQAFPIHANIYHNPNNVIFDTPTSSNSSGQGSPRPFENRNSISSQGFDGSSEDAISAVSSPSDDFNANCYFPDHLTAERGSVSLEPGPSVPHFPLSPVHQKDPRASPPQYTSPNRSRQGSTSIPAPQHIVTADHRILQKGAGDELPVSPTNRRMVAQKPRTQRRGVGQQKDFYTISAPPAFVDDVADDEVELEPAMVTTLNARAQLKICKEVDQALRDCLFWWLVTFKFDIPRNPRARDIETPDDRDYEGFCGVVNDLTAKRWVPREAVHHERIAELNTVLAGPSEIRHMLAHPERHLKSDWRMLGLIAAAIEVCKILQYKKGHRQLFRLYQTTEAQICAMKVERLKIEATMADISISKDEKGMQ</sequence>
<keyword evidence="3" id="KW-1185">Reference proteome</keyword>
<gene>
    <name evidence="2" type="ORF">L211DRAFT_851515</name>
</gene>
<feature type="compositionally biased region" description="Polar residues" evidence="1">
    <location>
        <begin position="150"/>
        <end position="166"/>
    </location>
</feature>
<name>A0A3N4LEL7_9PEZI</name>
<feature type="compositionally biased region" description="Polar residues" evidence="1">
    <location>
        <begin position="80"/>
        <end position="90"/>
    </location>
</feature>
<feature type="region of interest" description="Disordered" evidence="1">
    <location>
        <begin position="122"/>
        <end position="168"/>
    </location>
</feature>
<dbReference type="Proteomes" id="UP000267821">
    <property type="component" value="Unassembled WGS sequence"/>
</dbReference>
<evidence type="ECO:0000313" key="3">
    <source>
        <dbReference type="Proteomes" id="UP000267821"/>
    </source>
</evidence>
<dbReference type="EMBL" id="ML121560">
    <property type="protein sequence ID" value="RPB21334.1"/>
    <property type="molecule type" value="Genomic_DNA"/>
</dbReference>
<dbReference type="InParanoid" id="A0A3N4LEL7"/>